<dbReference type="Pfam" id="PF00474">
    <property type="entry name" value="SSF"/>
    <property type="match status" value="1"/>
</dbReference>
<dbReference type="PROSITE" id="PS50283">
    <property type="entry name" value="NA_SOLUT_SYMP_3"/>
    <property type="match status" value="1"/>
</dbReference>
<proteinExistence type="inferred from homology"/>
<dbReference type="AlphaFoldDB" id="A0A4R2P8S7"/>
<feature type="transmembrane region" description="Helical" evidence="8">
    <location>
        <begin position="397"/>
        <end position="417"/>
    </location>
</feature>
<evidence type="ECO:0000313" key="10">
    <source>
        <dbReference type="Proteomes" id="UP000295416"/>
    </source>
</evidence>
<keyword evidence="6 8" id="KW-0472">Membrane</keyword>
<dbReference type="InterPro" id="IPR038377">
    <property type="entry name" value="Na/Glc_symporter_sf"/>
</dbReference>
<feature type="transmembrane region" description="Helical" evidence="8">
    <location>
        <begin position="123"/>
        <end position="140"/>
    </location>
</feature>
<comment type="similarity">
    <text evidence="2 7">Belongs to the sodium:solute symporter (SSF) (TC 2.A.21) family.</text>
</comment>
<feature type="transmembrane region" description="Helical" evidence="8">
    <location>
        <begin position="239"/>
        <end position="257"/>
    </location>
</feature>
<name>A0A4R2P8S7_9BACL</name>
<feature type="transmembrane region" description="Helical" evidence="8">
    <location>
        <begin position="71"/>
        <end position="96"/>
    </location>
</feature>
<accession>A0A4R2P8S7</accession>
<feature type="transmembrane region" description="Helical" evidence="8">
    <location>
        <begin position="278"/>
        <end position="301"/>
    </location>
</feature>
<evidence type="ECO:0000313" key="9">
    <source>
        <dbReference type="EMBL" id="TCP30594.1"/>
    </source>
</evidence>
<feature type="transmembrane region" description="Helical" evidence="8">
    <location>
        <begin position="451"/>
        <end position="469"/>
    </location>
</feature>
<dbReference type="EMBL" id="SLXK01000005">
    <property type="protein sequence ID" value="TCP30594.1"/>
    <property type="molecule type" value="Genomic_DNA"/>
</dbReference>
<dbReference type="GO" id="GO:0022857">
    <property type="term" value="F:transmembrane transporter activity"/>
    <property type="evidence" value="ECO:0007669"/>
    <property type="project" value="InterPro"/>
</dbReference>
<dbReference type="OrthoDB" id="9810181at2"/>
<reference evidence="9 10" key="1">
    <citation type="submission" date="2019-03" db="EMBL/GenBank/DDBJ databases">
        <title>Genomic Encyclopedia of Type Strains, Phase IV (KMG-IV): sequencing the most valuable type-strain genomes for metagenomic binning, comparative biology and taxonomic classification.</title>
        <authorList>
            <person name="Goeker M."/>
        </authorList>
    </citation>
    <scope>NUCLEOTIDE SEQUENCE [LARGE SCALE GENOMIC DNA]</scope>
    <source>
        <strain evidence="9 10">DSM 19377</strain>
    </source>
</reference>
<evidence type="ECO:0000256" key="8">
    <source>
        <dbReference type="SAM" id="Phobius"/>
    </source>
</evidence>
<keyword evidence="3" id="KW-0813">Transport</keyword>
<dbReference type="Proteomes" id="UP000295416">
    <property type="component" value="Unassembled WGS sequence"/>
</dbReference>
<dbReference type="CDD" id="cd10322">
    <property type="entry name" value="SLC5sbd"/>
    <property type="match status" value="1"/>
</dbReference>
<comment type="subcellular location">
    <subcellularLocation>
        <location evidence="1">Membrane</location>
        <topology evidence="1">Multi-pass membrane protein</topology>
    </subcellularLocation>
</comment>
<evidence type="ECO:0000256" key="3">
    <source>
        <dbReference type="ARBA" id="ARBA00022448"/>
    </source>
</evidence>
<protein>
    <submittedName>
        <fullName evidence="9">SSS family solute:Na+ symporter</fullName>
    </submittedName>
</protein>
<feature type="transmembrane region" description="Helical" evidence="8">
    <location>
        <begin position="370"/>
        <end position="391"/>
    </location>
</feature>
<feature type="transmembrane region" description="Helical" evidence="8">
    <location>
        <begin position="424"/>
        <end position="445"/>
    </location>
</feature>
<sequence>MSTSNLALLITAIIVFIVIIIGFISGSDKSSRESIEQWSIGGRNFGGLLIWFLIGADIYTAYTFLGLTGYAYTLGAPAFFACAYAALAFPIIFYYIPKIWSVAAEFKMTTLADYVRERFDSKFLSGLVALVGILFLIPYIDLQLAGIQNVVKVAGHGTISPTVILIISFLLVGTYTFFSGLRAPAWTALVKDILVWVVMLFLVIYLPIKWFGGWGDFLHVAAEKYPEYMTLPGHGGGHGSFWFSTAAFISAVALFMWPHSSTGALAAKSGESLRKNAIALPFYNILLFFITALGILALLVVPGLKDSNSALLILIQKSLGGVGQGFSFATIMLASLVPASIMVIAASNLLATNIIQDLFAKSMQQKKVTLMARLFVFLIVLLALMFGILFPSSIINLQLQGTSGIVQIFPAVAVSLYWKKMNKVPVTVGLIGGLVMIFLAAPLHLPGYSGFWGILVNIALILILTPFFAGKTASSDNKVVRFLFEN</sequence>
<gene>
    <name evidence="9" type="ORF">EV207_105123</name>
</gene>
<feature type="transmembrane region" description="Helical" evidence="8">
    <location>
        <begin position="326"/>
        <end position="350"/>
    </location>
</feature>
<dbReference type="InterPro" id="IPR001734">
    <property type="entry name" value="Na/solute_symporter"/>
</dbReference>
<dbReference type="PANTHER" id="PTHR48086:SF8">
    <property type="entry name" value="MONOCARBOXYLIC ACID PERMEASE"/>
    <property type="match status" value="1"/>
</dbReference>
<feature type="transmembrane region" description="Helical" evidence="8">
    <location>
        <begin position="45"/>
        <end position="65"/>
    </location>
</feature>
<evidence type="ECO:0000256" key="2">
    <source>
        <dbReference type="ARBA" id="ARBA00006434"/>
    </source>
</evidence>
<feature type="transmembrane region" description="Helical" evidence="8">
    <location>
        <begin position="193"/>
        <end position="212"/>
    </location>
</feature>
<keyword evidence="10" id="KW-1185">Reference proteome</keyword>
<feature type="transmembrane region" description="Helical" evidence="8">
    <location>
        <begin position="6"/>
        <end position="24"/>
    </location>
</feature>
<comment type="caution">
    <text evidence="9">The sequence shown here is derived from an EMBL/GenBank/DDBJ whole genome shotgun (WGS) entry which is preliminary data.</text>
</comment>
<feature type="transmembrane region" description="Helical" evidence="8">
    <location>
        <begin position="160"/>
        <end position="181"/>
    </location>
</feature>
<evidence type="ECO:0000256" key="4">
    <source>
        <dbReference type="ARBA" id="ARBA00022692"/>
    </source>
</evidence>
<dbReference type="Gene3D" id="1.20.1730.10">
    <property type="entry name" value="Sodium/glucose cotransporter"/>
    <property type="match status" value="1"/>
</dbReference>
<evidence type="ECO:0000256" key="7">
    <source>
        <dbReference type="RuleBase" id="RU362091"/>
    </source>
</evidence>
<evidence type="ECO:0000256" key="6">
    <source>
        <dbReference type="ARBA" id="ARBA00023136"/>
    </source>
</evidence>
<dbReference type="PANTHER" id="PTHR48086">
    <property type="entry name" value="SODIUM/PROLINE SYMPORTER-RELATED"/>
    <property type="match status" value="1"/>
</dbReference>
<evidence type="ECO:0000256" key="1">
    <source>
        <dbReference type="ARBA" id="ARBA00004141"/>
    </source>
</evidence>
<evidence type="ECO:0000256" key="5">
    <source>
        <dbReference type="ARBA" id="ARBA00022989"/>
    </source>
</evidence>
<keyword evidence="4 8" id="KW-0812">Transmembrane</keyword>
<dbReference type="GO" id="GO:0005886">
    <property type="term" value="C:plasma membrane"/>
    <property type="evidence" value="ECO:0007669"/>
    <property type="project" value="TreeGrafter"/>
</dbReference>
<dbReference type="InterPro" id="IPR050277">
    <property type="entry name" value="Sodium:Solute_Symporter"/>
</dbReference>
<dbReference type="RefSeq" id="WP_132744572.1">
    <property type="nucleotide sequence ID" value="NZ_SLXK01000005.1"/>
</dbReference>
<keyword evidence="5 8" id="KW-1133">Transmembrane helix</keyword>
<organism evidence="9 10">
    <name type="scientific">Scopulibacillus darangshiensis</name>
    <dbReference type="NCBI Taxonomy" id="442528"/>
    <lineage>
        <taxon>Bacteria</taxon>
        <taxon>Bacillati</taxon>
        <taxon>Bacillota</taxon>
        <taxon>Bacilli</taxon>
        <taxon>Bacillales</taxon>
        <taxon>Sporolactobacillaceae</taxon>
        <taxon>Scopulibacillus</taxon>
    </lineage>
</organism>